<evidence type="ECO:0008006" key="3">
    <source>
        <dbReference type="Google" id="ProtNLM"/>
    </source>
</evidence>
<dbReference type="STRING" id="211165.GCA_000317285_03517"/>
<dbReference type="RefSeq" id="WP_235082987.1">
    <property type="nucleotide sequence ID" value="NZ_AJLN01000094.1"/>
</dbReference>
<dbReference type="Proteomes" id="UP000268857">
    <property type="component" value="Unassembled WGS sequence"/>
</dbReference>
<keyword evidence="2" id="KW-1185">Reference proteome</keyword>
<reference evidence="1 2" key="1">
    <citation type="journal article" date="2019" name="Genome Biol. Evol.">
        <title>Day and night: Metabolic profiles and evolutionary relationships of six axenic non-marine cyanobacteria.</title>
        <authorList>
            <person name="Will S.E."/>
            <person name="Henke P."/>
            <person name="Boedeker C."/>
            <person name="Huang S."/>
            <person name="Brinkmann H."/>
            <person name="Rohde M."/>
            <person name="Jarek M."/>
            <person name="Friedl T."/>
            <person name="Seufert S."/>
            <person name="Schumacher M."/>
            <person name="Overmann J."/>
            <person name="Neumann-Schaal M."/>
            <person name="Petersen J."/>
        </authorList>
    </citation>
    <scope>NUCLEOTIDE SEQUENCE [LARGE SCALE GENOMIC DNA]</scope>
    <source>
        <strain evidence="1 2">PCC 6912</strain>
    </source>
</reference>
<comment type="caution">
    <text evidence="1">The sequence shown here is derived from an EMBL/GenBank/DDBJ whole genome shotgun (WGS) entry which is preliminary data.</text>
</comment>
<accession>A0A3S0XMQ7</accession>
<dbReference type="AlphaFoldDB" id="A0A3S0XMQ7"/>
<protein>
    <recommendedName>
        <fullName evidence="3">BioF2-like acetyltransferase domain-containing protein</fullName>
    </recommendedName>
</protein>
<dbReference type="EMBL" id="RSCJ01000021">
    <property type="protein sequence ID" value="RUR76283.1"/>
    <property type="molecule type" value="Genomic_DNA"/>
</dbReference>
<proteinExistence type="predicted"/>
<name>A0A3S0XMQ7_CHLFR</name>
<organism evidence="1 2">
    <name type="scientific">Chlorogloeopsis fritschii PCC 6912</name>
    <dbReference type="NCBI Taxonomy" id="211165"/>
    <lineage>
        <taxon>Bacteria</taxon>
        <taxon>Bacillati</taxon>
        <taxon>Cyanobacteriota</taxon>
        <taxon>Cyanophyceae</taxon>
        <taxon>Nostocales</taxon>
        <taxon>Chlorogloeopsidaceae</taxon>
        <taxon>Chlorogloeopsis</taxon>
    </lineage>
</organism>
<evidence type="ECO:0000313" key="2">
    <source>
        <dbReference type="Proteomes" id="UP000268857"/>
    </source>
</evidence>
<sequence length="289" mass="33061">MSSIQILDVKKAVLNSMTEEEFANWQVEQGKQVIYHQGCYWQQTLTGFYEPLHWLARLSAEQATCPVSFSWGFRAALRDQNATAANGSIPVHLLSNLQNYSLHILSANRRKHLRQCQKKVNIFQLTSPKLLQEQGYEVVISAAKRTEYLKIPSKTEYLASLTNYVDSKRRLILVGLIGDKLGGYISGYAVSGTAYFEHLYISTEAITTNINLGLVFEFVQACQHSDTIHELVNGLHSPEDEKLCIFKDGIGFSVKHIPARVQMNPIIAQLIRWRYPYKYYRLTGRKERK</sequence>
<evidence type="ECO:0000313" key="1">
    <source>
        <dbReference type="EMBL" id="RUR76283.1"/>
    </source>
</evidence>
<gene>
    <name evidence="1" type="ORF">PCC6912_44550</name>
</gene>